<name>A0A2V2ZWV7_9BACI</name>
<dbReference type="OrthoDB" id="9757876at2"/>
<dbReference type="Pfam" id="PF00873">
    <property type="entry name" value="ACR_tran"/>
    <property type="match status" value="1"/>
</dbReference>
<feature type="transmembrane region" description="Helical" evidence="1">
    <location>
        <begin position="517"/>
        <end position="536"/>
    </location>
</feature>
<dbReference type="SUPFAM" id="SSF82714">
    <property type="entry name" value="Multidrug efflux transporter AcrB TolC docking domain, DN and DC subdomains"/>
    <property type="match status" value="1"/>
</dbReference>
<dbReference type="Gene3D" id="3.30.2090.10">
    <property type="entry name" value="Multidrug efflux transporter AcrB TolC docking domain, DN and DC subdomains"/>
    <property type="match status" value="2"/>
</dbReference>
<feature type="transmembrane region" description="Helical" evidence="1">
    <location>
        <begin position="831"/>
        <end position="849"/>
    </location>
</feature>
<accession>A0A2V2ZWV7</accession>
<reference evidence="2 3" key="1">
    <citation type="submission" date="2018-05" db="EMBL/GenBank/DDBJ databases">
        <title>Freshwater and sediment microbial communities from various areas in North America, analyzing microbe dynamics in response to fracking.</title>
        <authorList>
            <person name="Lamendella R."/>
        </authorList>
    </citation>
    <scope>NUCLEOTIDE SEQUENCE [LARGE SCALE GENOMIC DNA]</scope>
    <source>
        <strain evidence="2 3">15_TX</strain>
    </source>
</reference>
<dbReference type="GO" id="GO:0005886">
    <property type="term" value="C:plasma membrane"/>
    <property type="evidence" value="ECO:0007669"/>
    <property type="project" value="TreeGrafter"/>
</dbReference>
<proteinExistence type="predicted"/>
<keyword evidence="1" id="KW-0812">Transmembrane</keyword>
<feature type="transmembrane region" description="Helical" evidence="1">
    <location>
        <begin position="887"/>
        <end position="908"/>
    </location>
</feature>
<dbReference type="Gene3D" id="3.30.70.1430">
    <property type="entry name" value="Multidrug efflux transporter AcrB pore domain"/>
    <property type="match status" value="2"/>
</dbReference>
<sequence length="1017" mass="111462">MKLLNLFVQRKILVGLMTVLILAIGSYSIFELDKELMPPVTMDGAYVEISAGEMAAIEVERSITNPLEQQIRGIDGVEGTDSTTTIGRSSLQITFEQGRGDDLFKEVESIVTAAKGDNAQITEVMAGQYGTAQTYEFYMDVSGGTMEEMTDFSKNVLEPRLEALPEVRDVSLAGVQEHEVTIELNRSEMAEKGLNATAIISAIQQVNSEATLGELSSDSNSPSLRWNTKLENVDDVKSIKIPTQAGFIELEEVADVSLQPLESSSFVWKNGTKDFIFVQVGRVADATQIDMAAAVRTEIKNIREDGLVKGFELNEMVAQADYVQESIDGVTGNVLTGGVIAIAILLIFLRNLRATFIIGLSIPTSILLTFTSMWVFDYSFNILTLIGLGLGIGMMVDSSIVILESIYRKKEQGLGKLESVLEGTKEVSSAVIASMLTTIVVFLPIGLIGGDMGQFMIMLSAVVAITLISSVIVSFTLIPSLSEKLLKLRKSKKESKEGPIMRLYSRIVAWTIKKKRYSFAIIAIFFLLFAGSLTLVTKIPMTIMPDMFNRYTELMVDLETGVSLEDKEEIAQNINQKLQSIEDVESNYVMDNGGMFYTIINMTKGEDITREQKDINEEIMKELRSLSDTLPVENVQGAMSGGGSSPVQVHIKGEDFEQLQAVAGDFTKELEGIDGIVGVTNSMERTSEEQVVVLKKEAIETAGLTQPQIRQFIEQAFLTMPVGEMTVNEENVPLSLKWAEKTDSKLSLLDLKVPTAQGEKTLSSFIQLESVETPNEISHRDGERFLSISADMEGKDLGAINRDVQKLISDFSAPAGYTVSAAGDLEQQQELIMDMVFVLAIAIFLVYLVMAVQFNHLGHPLIVMSVIPMTIVGVILGLFLTQMELSVMSGMGIVMLIGIVLNNAILLIDRTNQLRTEGFSVEEALLEAGKNRIRPIFITTLTTAGGMLPLALASGTSGNYQAPMATVIISGLLFATFITLLLIPAVYRLFTTSSLRFGWLKKKRKKERNDVKAVPGT</sequence>
<dbReference type="Gene3D" id="3.30.70.1440">
    <property type="entry name" value="Multidrug efflux transporter AcrB pore domain"/>
    <property type="match status" value="1"/>
</dbReference>
<feature type="transmembrane region" description="Helical" evidence="1">
    <location>
        <begin position="356"/>
        <end position="376"/>
    </location>
</feature>
<evidence type="ECO:0000313" key="3">
    <source>
        <dbReference type="Proteomes" id="UP000247150"/>
    </source>
</evidence>
<feature type="transmembrane region" description="Helical" evidence="1">
    <location>
        <begin position="967"/>
        <end position="990"/>
    </location>
</feature>
<evidence type="ECO:0000256" key="1">
    <source>
        <dbReference type="SAM" id="Phobius"/>
    </source>
</evidence>
<dbReference type="SUPFAM" id="SSF82866">
    <property type="entry name" value="Multidrug efflux transporter AcrB transmembrane domain"/>
    <property type="match status" value="2"/>
</dbReference>
<dbReference type="SUPFAM" id="SSF82693">
    <property type="entry name" value="Multidrug efflux transporter AcrB pore domain, PN1, PN2, PC1 and PC2 subdomains"/>
    <property type="match status" value="2"/>
</dbReference>
<feature type="transmembrane region" description="Helical" evidence="1">
    <location>
        <begin position="861"/>
        <end position="881"/>
    </location>
</feature>
<dbReference type="PANTHER" id="PTHR32063:SF0">
    <property type="entry name" value="SWARMING MOTILITY PROTEIN SWRC"/>
    <property type="match status" value="1"/>
</dbReference>
<protein>
    <submittedName>
        <fullName evidence="2">HAE1 family hydrophobic/amphiphilic exporter-1</fullName>
    </submittedName>
</protein>
<feature type="transmembrane region" description="Helical" evidence="1">
    <location>
        <begin position="455"/>
        <end position="481"/>
    </location>
</feature>
<feature type="transmembrane region" description="Helical" evidence="1">
    <location>
        <begin position="330"/>
        <end position="349"/>
    </location>
</feature>
<feature type="transmembrane region" description="Helical" evidence="1">
    <location>
        <begin position="936"/>
        <end position="955"/>
    </location>
</feature>
<keyword evidence="1" id="KW-1133">Transmembrane helix</keyword>
<dbReference type="InterPro" id="IPR027463">
    <property type="entry name" value="AcrB_DN_DC_subdom"/>
</dbReference>
<dbReference type="Gene3D" id="3.30.70.1320">
    <property type="entry name" value="Multidrug efflux transporter AcrB pore domain like"/>
    <property type="match status" value="1"/>
</dbReference>
<comment type="caution">
    <text evidence="2">The sequence shown here is derived from an EMBL/GenBank/DDBJ whole genome shotgun (WGS) entry which is preliminary data.</text>
</comment>
<dbReference type="GO" id="GO:0042910">
    <property type="term" value="F:xenobiotic transmembrane transporter activity"/>
    <property type="evidence" value="ECO:0007669"/>
    <property type="project" value="TreeGrafter"/>
</dbReference>
<dbReference type="InterPro" id="IPR001036">
    <property type="entry name" value="Acrflvin-R"/>
</dbReference>
<dbReference type="Gene3D" id="1.20.1640.10">
    <property type="entry name" value="Multidrug efflux transporter AcrB transmembrane domain"/>
    <property type="match status" value="2"/>
</dbReference>
<dbReference type="RefSeq" id="WP_110064965.1">
    <property type="nucleotide sequence ID" value="NZ_QGTW01000005.1"/>
</dbReference>
<keyword evidence="1" id="KW-0472">Membrane</keyword>
<dbReference type="PANTHER" id="PTHR32063">
    <property type="match status" value="1"/>
</dbReference>
<dbReference type="AlphaFoldDB" id="A0A2V2ZWV7"/>
<feature type="transmembrane region" description="Helical" evidence="1">
    <location>
        <begin position="12"/>
        <end position="30"/>
    </location>
</feature>
<dbReference type="Proteomes" id="UP000247150">
    <property type="component" value="Unassembled WGS sequence"/>
</dbReference>
<dbReference type="PRINTS" id="PR00702">
    <property type="entry name" value="ACRIFLAVINRP"/>
</dbReference>
<organism evidence="2 3">
    <name type="scientific">Cytobacillus oceanisediminis</name>
    <dbReference type="NCBI Taxonomy" id="665099"/>
    <lineage>
        <taxon>Bacteria</taxon>
        <taxon>Bacillati</taxon>
        <taxon>Bacillota</taxon>
        <taxon>Bacilli</taxon>
        <taxon>Bacillales</taxon>
        <taxon>Bacillaceae</taxon>
        <taxon>Cytobacillus</taxon>
    </lineage>
</organism>
<gene>
    <name evidence="2" type="ORF">DFO73_105170</name>
</gene>
<dbReference type="EMBL" id="QGTW01000005">
    <property type="protein sequence ID" value="PWW28933.1"/>
    <property type="molecule type" value="Genomic_DNA"/>
</dbReference>
<feature type="transmembrane region" description="Helical" evidence="1">
    <location>
        <begin position="382"/>
        <end position="406"/>
    </location>
</feature>
<evidence type="ECO:0000313" key="2">
    <source>
        <dbReference type="EMBL" id="PWW28933.1"/>
    </source>
</evidence>
<feature type="transmembrane region" description="Helical" evidence="1">
    <location>
        <begin position="427"/>
        <end position="449"/>
    </location>
</feature>